<gene>
    <name evidence="2" type="ORF">H0H81_008682</name>
</gene>
<dbReference type="EMBL" id="JABCKI010005738">
    <property type="protein sequence ID" value="KAG5638913.1"/>
    <property type="molecule type" value="Genomic_DNA"/>
</dbReference>
<feature type="compositionally biased region" description="Polar residues" evidence="1">
    <location>
        <begin position="366"/>
        <end position="379"/>
    </location>
</feature>
<protein>
    <submittedName>
        <fullName evidence="2">Uncharacterized protein</fullName>
    </submittedName>
</protein>
<feature type="compositionally biased region" description="Low complexity" evidence="1">
    <location>
        <begin position="545"/>
        <end position="554"/>
    </location>
</feature>
<sequence length="1072" mass="117093">MSSHTQHTESAHRQSLGLELRALLVAQRPVHIILVGPQHPRIAPARLVDSASSSWRGIGAGWGVGRDVVPPEAEDDDQDQDQDQDGNARIVEVENEDGDGDGDGDDVQAQVQVQVEPWTRRPLPQIPVLAGVATSGGGTSRSPGSDGEAQRHAPPPPPAGGTGVPEGASRATPPVIVLVPPPQSSVLESTQDTSAQGSEHPGPSSVPTAPRSAQYAATESGTEIPEPETQRMPGAEYYTEYLPTPASQASRGARAFQGLGSDTATPIPSSTPLPASLSAQSTAAATRRPSTRNRPARAPEGARARQRASRSLRSTNTPQLEVPGPTPIRTAVDVDRVPPAPPPEIHTPATGMPQQRGARGQAPARTYTTTAQRGETQRPQNPPRAQRTRFSVPNSESRREQRRRSRARPDASAVPSPPNSPPPAGRPAPQLIYHRPTIRVAEGEAGGAAGARSRAAGRQRTSSLRRPSGAWAERLAGNQTAAPRAALRARHVATALRENQDPASRSAPVNDAQAAGNQSTTPGSSVGSFPLPTVQQSSTSSRPDTAANAPATNQPAPPRRPIPERDGKESIHRLPLLVNEMLCSSCNTTIPALHTPPGHRASAAVIHAICPQPNCRTMHCRGCASAVRCRPQCDGKHHCRAKNCCPQSRAVVIYAYLSSLDLFYLKSFDDSAHDVDPSTPTPTPAHVPAESATRDQRVRWLNALFAGCDPNAQVLRKFERALLRTLKGVNLWLGHVSANSPIDDSVYLLLSHSYLLEIVQTFLEDNLHWDPGYVIRSDMFVEVLQLLLSLGSRDVLHNLVMKPFPAIHASPGLHAKVWRPEELNQFLPDGHERLCCPEVRVIAIFESLRELDSFYIDEVEQFCKQPGFNGPTAQVSVDRRIESFCHALDFKEWAARPSFRMDFQLQLLKALKSINVWMQTPLDTCRDHTILALFRTSLLLEAIYVFVKSGVTWQLFALSWQTNVIPFGPIPNFGPDTLHFPSVLEVPHDTIDAYCEVLHSLMYEIDWFLIILGNYPSMRHLVSSKTIVPMESLGVENWLQVSLMSRYQENERWKVQEFHESILGLFLERWDT</sequence>
<name>A0A9P7FYZ4_9AGAR</name>
<feature type="region of interest" description="Disordered" evidence="1">
    <location>
        <begin position="62"/>
        <end position="87"/>
    </location>
</feature>
<feature type="compositionally biased region" description="Polar residues" evidence="1">
    <location>
        <begin position="515"/>
        <end position="543"/>
    </location>
</feature>
<evidence type="ECO:0000313" key="2">
    <source>
        <dbReference type="EMBL" id="KAG5638913.1"/>
    </source>
</evidence>
<feature type="compositionally biased region" description="Low complexity" evidence="1">
    <location>
        <begin position="450"/>
        <end position="460"/>
    </location>
</feature>
<reference evidence="2" key="2">
    <citation type="submission" date="2021-10" db="EMBL/GenBank/DDBJ databases">
        <title>Phylogenomics reveals ancestral predisposition of the termite-cultivated fungus Termitomyces towards a domesticated lifestyle.</title>
        <authorList>
            <person name="Auxier B."/>
            <person name="Grum-Grzhimaylo A."/>
            <person name="Cardenas M.E."/>
            <person name="Lodge J.D."/>
            <person name="Laessoe T."/>
            <person name="Pedersen O."/>
            <person name="Smith M.E."/>
            <person name="Kuyper T.W."/>
            <person name="Franco-Molano E.A."/>
            <person name="Baroni T.J."/>
            <person name="Aanen D.K."/>
        </authorList>
    </citation>
    <scope>NUCLEOTIDE SEQUENCE</scope>
    <source>
        <strain evidence="2">D49</strain>
    </source>
</reference>
<feature type="region of interest" description="Disordered" evidence="1">
    <location>
        <begin position="116"/>
        <end position="566"/>
    </location>
</feature>
<dbReference type="Proteomes" id="UP000717328">
    <property type="component" value="Unassembled WGS sequence"/>
</dbReference>
<comment type="caution">
    <text evidence="2">The sequence shown here is derived from an EMBL/GenBank/DDBJ whole genome shotgun (WGS) entry which is preliminary data.</text>
</comment>
<reference evidence="2" key="1">
    <citation type="submission" date="2021-02" db="EMBL/GenBank/DDBJ databases">
        <authorList>
            <person name="Nieuwenhuis M."/>
            <person name="Van De Peppel L.J.J."/>
        </authorList>
    </citation>
    <scope>NUCLEOTIDE SEQUENCE</scope>
    <source>
        <strain evidence="2">D49</strain>
    </source>
</reference>
<feature type="compositionally biased region" description="Low complexity" evidence="1">
    <location>
        <begin position="263"/>
        <end position="288"/>
    </location>
</feature>
<feature type="compositionally biased region" description="Acidic residues" evidence="1">
    <location>
        <begin position="72"/>
        <end position="84"/>
    </location>
</feature>
<evidence type="ECO:0000256" key="1">
    <source>
        <dbReference type="SAM" id="MobiDB-lite"/>
    </source>
</evidence>
<dbReference type="OrthoDB" id="47801at2759"/>
<keyword evidence="3" id="KW-1185">Reference proteome</keyword>
<proteinExistence type="predicted"/>
<feature type="compositionally biased region" description="Polar residues" evidence="1">
    <location>
        <begin position="184"/>
        <end position="197"/>
    </location>
</feature>
<evidence type="ECO:0000313" key="3">
    <source>
        <dbReference type="Proteomes" id="UP000717328"/>
    </source>
</evidence>
<feature type="compositionally biased region" description="Pro residues" evidence="1">
    <location>
        <begin position="415"/>
        <end position="426"/>
    </location>
</feature>
<organism evidence="2 3">
    <name type="scientific">Sphagnurus paluster</name>
    <dbReference type="NCBI Taxonomy" id="117069"/>
    <lineage>
        <taxon>Eukaryota</taxon>
        <taxon>Fungi</taxon>
        <taxon>Dikarya</taxon>
        <taxon>Basidiomycota</taxon>
        <taxon>Agaricomycotina</taxon>
        <taxon>Agaricomycetes</taxon>
        <taxon>Agaricomycetidae</taxon>
        <taxon>Agaricales</taxon>
        <taxon>Tricholomatineae</taxon>
        <taxon>Lyophyllaceae</taxon>
        <taxon>Sphagnurus</taxon>
    </lineage>
</organism>
<accession>A0A9P7FYZ4</accession>
<dbReference type="AlphaFoldDB" id="A0A9P7FYZ4"/>